<name>G7WK32_METH6</name>
<dbReference type="HOGENOM" id="CLU_1329495_0_0_2"/>
<keyword evidence="2" id="KW-1185">Reference proteome</keyword>
<dbReference type="PATRIC" id="fig|1110509.7.peg.86"/>
<dbReference type="EMBL" id="CP003117">
    <property type="protein sequence ID" value="AET63473.1"/>
    <property type="molecule type" value="Genomic_DNA"/>
</dbReference>
<accession>G7WK32</accession>
<gene>
    <name evidence="1" type="ordered locus">Mhar_0080</name>
</gene>
<dbReference type="AlphaFoldDB" id="G7WK32"/>
<dbReference type="STRING" id="1110509.Mhar_0080"/>
<sequence>MGIGKGYMMKVRVLLPLVVLAMILSMPATFAAWSSDWRISKDVTEHSYVHLSGYIDEMKVYQTDRGFHGQKLVVGTRGSGMIDRRQTAYVYDDEMYFNEWGTFDHRSVQDGTGESDLRNALCAKNYRLGTVISESYTNLDYLIKDTTIFQSDNASIYQVASHGRGTARLGARVQDGPCRGTAIMTYGGTYIGEFNIRQEIGSGSELYLPCP</sequence>
<protein>
    <submittedName>
        <fullName evidence="1">Lipoprotein, putative</fullName>
    </submittedName>
</protein>
<evidence type="ECO:0000313" key="1">
    <source>
        <dbReference type="EMBL" id="AET63473.1"/>
    </source>
</evidence>
<dbReference type="Proteomes" id="UP000005877">
    <property type="component" value="Chromosome"/>
</dbReference>
<reference evidence="1 2" key="1">
    <citation type="journal article" date="2012" name="PLoS ONE">
        <title>The genome characteristics and predicted function of methyl-group oxidation pathway in the obligate aceticlastic methanogens, Methanosaeta spp.</title>
        <authorList>
            <person name="Zhu J."/>
            <person name="Zheng H."/>
            <person name="Ai G."/>
            <person name="Zhang G."/>
            <person name="Liu D."/>
            <person name="Liu X."/>
            <person name="Dong X."/>
        </authorList>
    </citation>
    <scope>NUCLEOTIDE SEQUENCE [LARGE SCALE GENOMIC DNA]</scope>
    <source>
        <strain evidence="1 2">6Ac</strain>
    </source>
</reference>
<evidence type="ECO:0000313" key="2">
    <source>
        <dbReference type="Proteomes" id="UP000005877"/>
    </source>
</evidence>
<organism evidence="1 2">
    <name type="scientific">Methanothrix harundinacea (strain 6Ac)</name>
    <name type="common">Methanosaeta harundinacea</name>
    <dbReference type="NCBI Taxonomy" id="1110509"/>
    <lineage>
        <taxon>Archaea</taxon>
        <taxon>Methanobacteriati</taxon>
        <taxon>Methanobacteriota</taxon>
        <taxon>Stenosarchaea group</taxon>
        <taxon>Methanomicrobia</taxon>
        <taxon>Methanotrichales</taxon>
        <taxon>Methanotrichaceae</taxon>
        <taxon>Methanothrix</taxon>
    </lineage>
</organism>
<keyword evidence="1" id="KW-0449">Lipoprotein</keyword>
<dbReference type="KEGG" id="mhi:Mhar_0080"/>
<proteinExistence type="predicted"/>